<keyword evidence="1" id="KW-0732">Signal</keyword>
<keyword evidence="3" id="KW-1185">Reference proteome</keyword>
<dbReference type="RefSeq" id="WP_076088680.1">
    <property type="nucleotide sequence ID" value="NZ_CP019070.1"/>
</dbReference>
<dbReference type="STRING" id="1850254.LPB137_12755"/>
<feature type="chain" id="PRO_5013383552" evidence="1">
    <location>
        <begin position="24"/>
        <end position="159"/>
    </location>
</feature>
<evidence type="ECO:0000313" key="2">
    <source>
        <dbReference type="EMBL" id="APW66665.1"/>
    </source>
</evidence>
<evidence type="ECO:0000313" key="3">
    <source>
        <dbReference type="Proteomes" id="UP000186074"/>
    </source>
</evidence>
<sequence>MKTKLLVATALTAVLSTGLFAYADKDNKGMMKKGHSSCGKHMKKSHMKGQKGPMSLLRQLNLTQDQKKQIRTIKQDLMKKRVTPTVAFTSTSFDKAKFIEIMKQKRDNKIELKAEMMDRVYNVLTSKQKEQFKVLMDLKAEKRMAMMEKRMNNKGQGQK</sequence>
<reference evidence="2 3" key="1">
    <citation type="submission" date="2017-01" db="EMBL/GenBank/DDBJ databases">
        <title>Genome sequencing of Arcobacter sp. LPB0137.</title>
        <authorList>
            <person name="Lee G.-W."/>
            <person name="Yi H."/>
        </authorList>
    </citation>
    <scope>NUCLEOTIDE SEQUENCE [LARGE SCALE GENOMIC DNA]</scope>
    <source>
        <strain evidence="2 3">LPB0137</strain>
    </source>
</reference>
<dbReference type="Gene3D" id="1.20.120.1490">
    <property type="match status" value="1"/>
</dbReference>
<dbReference type="AlphaFoldDB" id="A0A1P8KQ38"/>
<name>A0A1P8KQ38_9BACT</name>
<feature type="signal peptide" evidence="1">
    <location>
        <begin position="1"/>
        <end position="23"/>
    </location>
</feature>
<dbReference type="OrthoDB" id="5349328at2"/>
<accession>A0A1P8KQ38</accession>
<dbReference type="KEGG" id="alp:LPB137_12755"/>
<dbReference type="Proteomes" id="UP000186074">
    <property type="component" value="Chromosome"/>
</dbReference>
<dbReference type="EMBL" id="CP019070">
    <property type="protein sequence ID" value="APW66665.1"/>
    <property type="molecule type" value="Genomic_DNA"/>
</dbReference>
<proteinExistence type="predicted"/>
<protein>
    <submittedName>
        <fullName evidence="2">Uncharacterized protein</fullName>
    </submittedName>
</protein>
<gene>
    <name evidence="2" type="ORF">LPB137_12755</name>
</gene>
<evidence type="ECO:0000256" key="1">
    <source>
        <dbReference type="SAM" id="SignalP"/>
    </source>
</evidence>
<organism evidence="2 3">
    <name type="scientific">Poseidonibacter parvus</name>
    <dbReference type="NCBI Taxonomy" id="1850254"/>
    <lineage>
        <taxon>Bacteria</taxon>
        <taxon>Pseudomonadati</taxon>
        <taxon>Campylobacterota</taxon>
        <taxon>Epsilonproteobacteria</taxon>
        <taxon>Campylobacterales</taxon>
        <taxon>Arcobacteraceae</taxon>
        <taxon>Poseidonibacter</taxon>
    </lineage>
</organism>